<dbReference type="InterPro" id="IPR036603">
    <property type="entry name" value="RBP11-like"/>
</dbReference>
<feature type="non-terminal residue" evidence="3">
    <location>
        <position position="1"/>
    </location>
</feature>
<dbReference type="EMBL" id="BMAO01023192">
    <property type="protein sequence ID" value="GFQ87273.1"/>
    <property type="molecule type" value="Genomic_DNA"/>
</dbReference>
<gene>
    <name evidence="3" type="primary">NCL1_23436</name>
    <name evidence="3" type="ORF">TNCT_574701</name>
</gene>
<sequence>MKPHSEDSVYKLKQFSVCDEGSTTSRYGANVETLEDMINKFKITIINIDEENMEMEFDMIGIGPPIANAVRRILLSE</sequence>
<name>A0A8X6KYT3_TRICU</name>
<dbReference type="Proteomes" id="UP000887116">
    <property type="component" value="Unassembled WGS sequence"/>
</dbReference>
<evidence type="ECO:0000256" key="1">
    <source>
        <dbReference type="ARBA" id="ARBA00022478"/>
    </source>
</evidence>
<dbReference type="GO" id="GO:0006351">
    <property type="term" value="P:DNA-templated transcription"/>
    <property type="evidence" value="ECO:0007669"/>
    <property type="project" value="InterPro"/>
</dbReference>
<dbReference type="Gene3D" id="3.30.1360.10">
    <property type="entry name" value="RNA polymerase, RBP11-like subunit"/>
    <property type="match status" value="1"/>
</dbReference>
<keyword evidence="2" id="KW-0804">Transcription</keyword>
<keyword evidence="1" id="KW-0240">DNA-directed RNA polymerase</keyword>
<reference evidence="3" key="1">
    <citation type="submission" date="2020-07" db="EMBL/GenBank/DDBJ databases">
        <title>Multicomponent nature underlies the extraordinary mechanical properties of spider dragline silk.</title>
        <authorList>
            <person name="Kono N."/>
            <person name="Nakamura H."/>
            <person name="Mori M."/>
            <person name="Yoshida Y."/>
            <person name="Ohtoshi R."/>
            <person name="Malay A.D."/>
            <person name="Moran D.A.P."/>
            <person name="Tomita M."/>
            <person name="Numata K."/>
            <person name="Arakawa K."/>
        </authorList>
    </citation>
    <scope>NUCLEOTIDE SEQUENCE</scope>
</reference>
<proteinExistence type="predicted"/>
<evidence type="ECO:0000313" key="4">
    <source>
        <dbReference type="Proteomes" id="UP000887116"/>
    </source>
</evidence>
<dbReference type="AlphaFoldDB" id="A0A8X6KYT3"/>
<organism evidence="3 4">
    <name type="scientific">Trichonephila clavata</name>
    <name type="common">Joro spider</name>
    <name type="synonym">Nephila clavata</name>
    <dbReference type="NCBI Taxonomy" id="2740835"/>
    <lineage>
        <taxon>Eukaryota</taxon>
        <taxon>Metazoa</taxon>
        <taxon>Ecdysozoa</taxon>
        <taxon>Arthropoda</taxon>
        <taxon>Chelicerata</taxon>
        <taxon>Arachnida</taxon>
        <taxon>Araneae</taxon>
        <taxon>Araneomorphae</taxon>
        <taxon>Entelegynae</taxon>
        <taxon>Araneoidea</taxon>
        <taxon>Nephilidae</taxon>
        <taxon>Trichonephila</taxon>
    </lineage>
</organism>
<dbReference type="SUPFAM" id="SSF55257">
    <property type="entry name" value="RBP11-like subunits of RNA polymerase"/>
    <property type="match status" value="1"/>
</dbReference>
<dbReference type="GO" id="GO:0046983">
    <property type="term" value="F:protein dimerization activity"/>
    <property type="evidence" value="ECO:0007669"/>
    <property type="project" value="InterPro"/>
</dbReference>
<evidence type="ECO:0000313" key="3">
    <source>
        <dbReference type="EMBL" id="GFQ87273.1"/>
    </source>
</evidence>
<accession>A0A8X6KYT3</accession>
<dbReference type="GO" id="GO:0000428">
    <property type="term" value="C:DNA-directed RNA polymerase complex"/>
    <property type="evidence" value="ECO:0007669"/>
    <property type="project" value="UniProtKB-KW"/>
</dbReference>
<evidence type="ECO:0000256" key="2">
    <source>
        <dbReference type="ARBA" id="ARBA00023163"/>
    </source>
</evidence>
<keyword evidence="4" id="KW-1185">Reference proteome</keyword>
<comment type="caution">
    <text evidence="3">The sequence shown here is derived from an EMBL/GenBank/DDBJ whole genome shotgun (WGS) entry which is preliminary data.</text>
</comment>
<protein>
    <submittedName>
        <fullName evidence="3">Polr1c</fullName>
    </submittedName>
</protein>